<feature type="transmembrane region" description="Helical" evidence="6">
    <location>
        <begin position="42"/>
        <end position="63"/>
    </location>
</feature>
<feature type="region of interest" description="Disordered" evidence="5">
    <location>
        <begin position="1"/>
        <end position="27"/>
    </location>
</feature>
<keyword evidence="9" id="KW-1185">Reference proteome</keyword>
<feature type="transmembrane region" description="Helical" evidence="6">
    <location>
        <begin position="174"/>
        <end position="199"/>
    </location>
</feature>
<name>A0A395HNT2_ASPHC</name>
<dbReference type="PANTHER" id="PTHR42718:SF41">
    <property type="entry name" value="MFS TRANSPORTER OF UNKOWN SPECIFICITY (AFU_ORTHOLOGUE AFUA_5G09940)-RELATED"/>
    <property type="match status" value="1"/>
</dbReference>
<proteinExistence type="predicted"/>
<feature type="transmembrane region" description="Helical" evidence="6">
    <location>
        <begin position="83"/>
        <end position="102"/>
    </location>
</feature>
<dbReference type="OrthoDB" id="2428527at2759"/>
<dbReference type="GO" id="GO:0016020">
    <property type="term" value="C:membrane"/>
    <property type="evidence" value="ECO:0007669"/>
    <property type="project" value="UniProtKB-SubCell"/>
</dbReference>
<dbReference type="PROSITE" id="PS50850">
    <property type="entry name" value="MFS"/>
    <property type="match status" value="1"/>
</dbReference>
<feature type="transmembrane region" description="Helical" evidence="6">
    <location>
        <begin position="348"/>
        <end position="366"/>
    </location>
</feature>
<feature type="transmembrane region" description="Helical" evidence="6">
    <location>
        <begin position="316"/>
        <end position="336"/>
    </location>
</feature>
<keyword evidence="4 6" id="KW-0472">Membrane</keyword>
<evidence type="ECO:0000256" key="1">
    <source>
        <dbReference type="ARBA" id="ARBA00004141"/>
    </source>
</evidence>
<dbReference type="SUPFAM" id="SSF103473">
    <property type="entry name" value="MFS general substrate transporter"/>
    <property type="match status" value="1"/>
</dbReference>
<feature type="transmembrane region" description="Helical" evidence="6">
    <location>
        <begin position="137"/>
        <end position="162"/>
    </location>
</feature>
<dbReference type="EMBL" id="KZ824304">
    <property type="protein sequence ID" value="RAL09420.1"/>
    <property type="molecule type" value="Genomic_DNA"/>
</dbReference>
<feature type="transmembrane region" description="Helical" evidence="6">
    <location>
        <begin position="205"/>
        <end position="225"/>
    </location>
</feature>
<feature type="transmembrane region" description="Helical" evidence="6">
    <location>
        <begin position="404"/>
        <end position="430"/>
    </location>
</feature>
<dbReference type="AlphaFoldDB" id="A0A395HNT2"/>
<evidence type="ECO:0000256" key="3">
    <source>
        <dbReference type="ARBA" id="ARBA00022989"/>
    </source>
</evidence>
<evidence type="ECO:0000313" key="9">
    <source>
        <dbReference type="Proteomes" id="UP000248961"/>
    </source>
</evidence>
<dbReference type="Pfam" id="PF07690">
    <property type="entry name" value="MFS_1"/>
    <property type="match status" value="1"/>
</dbReference>
<keyword evidence="3 6" id="KW-1133">Transmembrane helix</keyword>
<protein>
    <submittedName>
        <fullName evidence="8">MFS general substrate transporter</fullName>
    </submittedName>
</protein>
<dbReference type="InterPro" id="IPR020846">
    <property type="entry name" value="MFS_dom"/>
</dbReference>
<dbReference type="Proteomes" id="UP000248961">
    <property type="component" value="Unassembled WGS sequence"/>
</dbReference>
<evidence type="ECO:0000256" key="5">
    <source>
        <dbReference type="SAM" id="MobiDB-lite"/>
    </source>
</evidence>
<dbReference type="GeneID" id="37203515"/>
<dbReference type="Gene3D" id="1.20.1250.20">
    <property type="entry name" value="MFS general substrate transporter like domains"/>
    <property type="match status" value="2"/>
</dbReference>
<sequence length="521" mass="56780">MSLSSSSPKHSINGDSEDDSRHDSNLTRTESMRSAADHFTRFHEIVFVVVVCMSQFMTQAALSVNLAPLDIIGDGLNISQPGILSWLIAGYSLTVGTFILFFGRLGDLFGYRLMFIIGFVWFALWSMVAGVSVYSNYILFIFARTLQGLGPAMLLPNGLAILGATYRPGKKKHMVFALFGAMAPNGSVISGIFAAVFAQLAWWPWIFWSMAIWNLILALLGVYAIPPAPTDPRIRTLPLRALCTEMDLMGATLGITGLVLVNIAWNQAPVVGWEQAYVYVLLIVGLLIIAGFFVWEIHVAENPLIPFHALNVDVSFILACVACGWASFGIWIYYFWRFLEDIRGVRPILASVEFIPPSVMGIIAAFSTGHLLSRLHPGWIMVMALVAFTLGNVLSAIAPVHQTYWALSFVTLLIIPFGMDMSFPAATVVLSDAVGREHQGVAASLVCTIVNYSISLGLGFAGTVEVHVNHGGKTFEDKLLGYRGAFYMGIGLGGLGLVMSVVYVIHSLRRGRRGGKGTEDA</sequence>
<dbReference type="InterPro" id="IPR011701">
    <property type="entry name" value="MFS"/>
</dbReference>
<feature type="transmembrane region" description="Helical" evidence="6">
    <location>
        <begin position="484"/>
        <end position="505"/>
    </location>
</feature>
<feature type="transmembrane region" description="Helical" evidence="6">
    <location>
        <begin position="442"/>
        <end position="464"/>
    </location>
</feature>
<evidence type="ECO:0000256" key="4">
    <source>
        <dbReference type="ARBA" id="ARBA00023136"/>
    </source>
</evidence>
<comment type="subcellular location">
    <subcellularLocation>
        <location evidence="1">Membrane</location>
        <topology evidence="1">Multi-pass membrane protein</topology>
    </subcellularLocation>
</comment>
<feature type="transmembrane region" description="Helical" evidence="6">
    <location>
        <begin position="378"/>
        <end position="398"/>
    </location>
</feature>
<feature type="domain" description="Major facilitator superfamily (MFS) profile" evidence="7">
    <location>
        <begin position="47"/>
        <end position="508"/>
    </location>
</feature>
<dbReference type="InterPro" id="IPR036259">
    <property type="entry name" value="MFS_trans_sf"/>
</dbReference>
<accession>A0A395HNT2</accession>
<evidence type="ECO:0000256" key="6">
    <source>
        <dbReference type="SAM" id="Phobius"/>
    </source>
</evidence>
<evidence type="ECO:0000313" key="8">
    <source>
        <dbReference type="EMBL" id="RAL09420.1"/>
    </source>
</evidence>
<dbReference type="FunFam" id="1.20.1250.20:FF:000294">
    <property type="entry name" value="MFS transporter of unkown specificity"/>
    <property type="match status" value="1"/>
</dbReference>
<dbReference type="GO" id="GO:0022857">
    <property type="term" value="F:transmembrane transporter activity"/>
    <property type="evidence" value="ECO:0007669"/>
    <property type="project" value="InterPro"/>
</dbReference>
<evidence type="ECO:0000259" key="7">
    <source>
        <dbReference type="PROSITE" id="PS50850"/>
    </source>
</evidence>
<gene>
    <name evidence="8" type="ORF">BO97DRAFT_458246</name>
</gene>
<feature type="transmembrane region" description="Helical" evidence="6">
    <location>
        <begin position="109"/>
        <end position="131"/>
    </location>
</feature>
<feature type="compositionally biased region" description="Polar residues" evidence="5">
    <location>
        <begin position="1"/>
        <end position="14"/>
    </location>
</feature>
<evidence type="ECO:0000256" key="2">
    <source>
        <dbReference type="ARBA" id="ARBA00022692"/>
    </source>
</evidence>
<dbReference type="RefSeq" id="XP_025548574.1">
    <property type="nucleotide sequence ID" value="XM_025699226.1"/>
</dbReference>
<keyword evidence="2 6" id="KW-0812">Transmembrane</keyword>
<organism evidence="8 9">
    <name type="scientific">Aspergillus homomorphus (strain CBS 101889)</name>
    <dbReference type="NCBI Taxonomy" id="1450537"/>
    <lineage>
        <taxon>Eukaryota</taxon>
        <taxon>Fungi</taxon>
        <taxon>Dikarya</taxon>
        <taxon>Ascomycota</taxon>
        <taxon>Pezizomycotina</taxon>
        <taxon>Eurotiomycetes</taxon>
        <taxon>Eurotiomycetidae</taxon>
        <taxon>Eurotiales</taxon>
        <taxon>Aspergillaceae</taxon>
        <taxon>Aspergillus</taxon>
        <taxon>Aspergillus subgen. Circumdati</taxon>
    </lineage>
</organism>
<dbReference type="CDD" id="cd17476">
    <property type="entry name" value="MFS_Amf1_MDR_like"/>
    <property type="match status" value="1"/>
</dbReference>
<dbReference type="PANTHER" id="PTHR42718">
    <property type="entry name" value="MAJOR FACILITATOR SUPERFAMILY MULTIDRUG TRANSPORTER MFSC"/>
    <property type="match status" value="1"/>
</dbReference>
<reference evidence="8 9" key="1">
    <citation type="submission" date="2018-02" db="EMBL/GenBank/DDBJ databases">
        <title>The genomes of Aspergillus section Nigri reveals drivers in fungal speciation.</title>
        <authorList>
            <consortium name="DOE Joint Genome Institute"/>
            <person name="Vesth T.C."/>
            <person name="Nybo J."/>
            <person name="Theobald S."/>
            <person name="Brandl J."/>
            <person name="Frisvad J.C."/>
            <person name="Nielsen K.F."/>
            <person name="Lyhne E.K."/>
            <person name="Kogle M.E."/>
            <person name="Kuo A."/>
            <person name="Riley R."/>
            <person name="Clum A."/>
            <person name="Nolan M."/>
            <person name="Lipzen A."/>
            <person name="Salamov A."/>
            <person name="Henrissat B."/>
            <person name="Wiebenga A."/>
            <person name="De vries R.P."/>
            <person name="Grigoriev I.V."/>
            <person name="Mortensen U.H."/>
            <person name="Andersen M.R."/>
            <person name="Baker S.E."/>
        </authorList>
    </citation>
    <scope>NUCLEOTIDE SEQUENCE [LARGE SCALE GENOMIC DNA]</scope>
    <source>
        <strain evidence="8 9">CBS 101889</strain>
    </source>
</reference>
<dbReference type="VEuPathDB" id="FungiDB:BO97DRAFT_458246"/>
<feature type="transmembrane region" description="Helical" evidence="6">
    <location>
        <begin position="277"/>
        <end position="295"/>
    </location>
</feature>